<name>A0AA86UUU7_9EUKA</name>
<comment type="caution">
    <text evidence="1">The sequence shown here is derived from an EMBL/GenBank/DDBJ whole genome shotgun (WGS) entry which is preliminary data.</text>
</comment>
<dbReference type="AlphaFoldDB" id="A0AA86UUU7"/>
<evidence type="ECO:0000313" key="3">
    <source>
        <dbReference type="Proteomes" id="UP001642409"/>
    </source>
</evidence>
<dbReference type="Proteomes" id="UP001642409">
    <property type="component" value="Unassembled WGS sequence"/>
</dbReference>
<keyword evidence="3" id="KW-1185">Reference proteome</keyword>
<dbReference type="EMBL" id="CATOUU010000990">
    <property type="protein sequence ID" value="CAI9965471.1"/>
    <property type="molecule type" value="Genomic_DNA"/>
</dbReference>
<reference evidence="1" key="1">
    <citation type="submission" date="2023-06" db="EMBL/GenBank/DDBJ databases">
        <authorList>
            <person name="Kurt Z."/>
        </authorList>
    </citation>
    <scope>NUCLEOTIDE SEQUENCE</scope>
</reference>
<protein>
    <submittedName>
        <fullName evidence="2">Hypothetical_protein</fullName>
    </submittedName>
</protein>
<dbReference type="EMBL" id="CAXDID020000148">
    <property type="protein sequence ID" value="CAL6041162.1"/>
    <property type="molecule type" value="Genomic_DNA"/>
</dbReference>
<proteinExistence type="predicted"/>
<sequence length="179" mass="21024">MIYHLKIYRLPIRPTVMDFLSRKQIPQQNHRTPINFVPHFVQGGNLQKYSNGASIIIQKNVNSFYFDESSLVNQKQDTQNIVMVMADKILVRNFRQSRYDALKLYCVLNPQNAQYLLIEQGLSHTCYYDLNDWHCNEYRRILSITILQLGSGYSIQCRGSKMLIIRVGQQQSIWIFSNT</sequence>
<gene>
    <name evidence="2" type="ORF">HINF_LOCUS38815</name>
    <name evidence="1" type="ORF">HINF_LOCUS53116</name>
</gene>
<accession>A0AA86UUU7</accession>
<evidence type="ECO:0000313" key="1">
    <source>
        <dbReference type="EMBL" id="CAI9965471.1"/>
    </source>
</evidence>
<reference evidence="2 3" key="2">
    <citation type="submission" date="2024-07" db="EMBL/GenBank/DDBJ databases">
        <authorList>
            <person name="Akdeniz Z."/>
        </authorList>
    </citation>
    <scope>NUCLEOTIDE SEQUENCE [LARGE SCALE GENOMIC DNA]</scope>
</reference>
<organism evidence="1">
    <name type="scientific">Hexamita inflata</name>
    <dbReference type="NCBI Taxonomy" id="28002"/>
    <lineage>
        <taxon>Eukaryota</taxon>
        <taxon>Metamonada</taxon>
        <taxon>Diplomonadida</taxon>
        <taxon>Hexamitidae</taxon>
        <taxon>Hexamitinae</taxon>
        <taxon>Hexamita</taxon>
    </lineage>
</organism>
<evidence type="ECO:0000313" key="2">
    <source>
        <dbReference type="EMBL" id="CAL6041162.1"/>
    </source>
</evidence>